<accession>A0A956NA62</accession>
<keyword evidence="1" id="KW-1133">Transmembrane helix</keyword>
<dbReference type="InterPro" id="IPR032820">
    <property type="entry name" value="ATPase_put"/>
</dbReference>
<name>A0A956NA62_UNCEI</name>
<reference evidence="2" key="2">
    <citation type="journal article" date="2021" name="Microbiome">
        <title>Successional dynamics and alternative stable states in a saline activated sludge microbial community over 9 years.</title>
        <authorList>
            <person name="Wang Y."/>
            <person name="Ye J."/>
            <person name="Ju F."/>
            <person name="Liu L."/>
            <person name="Boyd J.A."/>
            <person name="Deng Y."/>
            <person name="Parks D.H."/>
            <person name="Jiang X."/>
            <person name="Yin X."/>
            <person name="Woodcroft B.J."/>
            <person name="Tyson G.W."/>
            <person name="Hugenholtz P."/>
            <person name="Polz M.F."/>
            <person name="Zhang T."/>
        </authorList>
    </citation>
    <scope>NUCLEOTIDE SEQUENCE</scope>
    <source>
        <strain evidence="2">HKST-UBA02</strain>
    </source>
</reference>
<proteinExistence type="predicted"/>
<evidence type="ECO:0000256" key="1">
    <source>
        <dbReference type="SAM" id="Phobius"/>
    </source>
</evidence>
<feature type="transmembrane region" description="Helical" evidence="1">
    <location>
        <begin position="35"/>
        <end position="52"/>
    </location>
</feature>
<sequence>MLAGLAGIPTTLTIGALLGFFAGRWLDTRFGTEPWLQLILLGLGLASAVRTAHRQLKRVSKEFDKL</sequence>
<reference evidence="2" key="1">
    <citation type="submission" date="2020-04" db="EMBL/GenBank/DDBJ databases">
        <authorList>
            <person name="Zhang T."/>
        </authorList>
    </citation>
    <scope>NUCLEOTIDE SEQUENCE</scope>
    <source>
        <strain evidence="2">HKST-UBA02</strain>
    </source>
</reference>
<organism evidence="2 3">
    <name type="scientific">Eiseniibacteriota bacterium</name>
    <dbReference type="NCBI Taxonomy" id="2212470"/>
    <lineage>
        <taxon>Bacteria</taxon>
        <taxon>Candidatus Eiseniibacteriota</taxon>
    </lineage>
</organism>
<keyword evidence="1" id="KW-0812">Transmembrane</keyword>
<gene>
    <name evidence="2" type="ORF">KDA27_06350</name>
</gene>
<keyword evidence="1" id="KW-0472">Membrane</keyword>
<dbReference type="Pfam" id="PF09527">
    <property type="entry name" value="ATPase_gene1"/>
    <property type="match status" value="1"/>
</dbReference>
<protein>
    <submittedName>
        <fullName evidence="2">AtpZ/AtpI family protein</fullName>
    </submittedName>
</protein>
<comment type="caution">
    <text evidence="2">The sequence shown here is derived from an EMBL/GenBank/DDBJ whole genome shotgun (WGS) entry which is preliminary data.</text>
</comment>
<evidence type="ECO:0000313" key="2">
    <source>
        <dbReference type="EMBL" id="MCA9755402.1"/>
    </source>
</evidence>
<evidence type="ECO:0000313" key="3">
    <source>
        <dbReference type="Proteomes" id="UP000739538"/>
    </source>
</evidence>
<dbReference type="AlphaFoldDB" id="A0A956NA62"/>
<dbReference type="EMBL" id="JAGQHS010000022">
    <property type="protein sequence ID" value="MCA9755402.1"/>
    <property type="molecule type" value="Genomic_DNA"/>
</dbReference>
<dbReference type="Proteomes" id="UP000739538">
    <property type="component" value="Unassembled WGS sequence"/>
</dbReference>